<evidence type="ECO:0000313" key="1">
    <source>
        <dbReference type="EMBL" id="KAI8547866.1"/>
    </source>
</evidence>
<sequence length="524" mass="57076">MGISDSIPVHFSLSSTSSILDVSTVVAITVFVALLCACIVIGHLIEENRWANESITALLLGLVAGLVVLLISKGHSSQILTFSEELFFIYLLPPIIFNAGFQVKKKQFFKNISIILMFGIFGTIISFCLISLGVGLLFKRIGVTTLDIKDYLAIGAILSATDSVCTLQVLNQDDTPFLYSAIFGEGVVNDATSIVLFNSVQSLNISNIDTLVALKLLGTFLYLFFSSTALGIAVGLLSAFGIKTLYFGRHSTDREVAIMMLLAYLSYMVAELLNLSGILTVFFCGIVMSHYTWHNVTESSRVTTKHGFATISFICETFIFLYVGMDALDVDKWTASEASPLTSVAVSSTLFGLVLVGRAAFVYPLVNIFNCFAKKDSDKIIFKQQFSDDSSSESALMITSTIIVVLFSTVVFGSVTKPLIEAVLLRNAKPTVSDATDSPSLEDLRLLFLENGDPDEGSNQPVDEGSNQPVRKRSSLRLLMANPTSTAHYFWRKFDDRFMRPVFGGRGFVPFVPGSPTGAADETS</sequence>
<accession>A0ACC0N4T1</accession>
<keyword evidence="2" id="KW-1185">Reference proteome</keyword>
<comment type="caution">
    <text evidence="1">The sequence shown here is derived from an EMBL/GenBank/DDBJ whole genome shotgun (WGS) entry which is preliminary data.</text>
</comment>
<gene>
    <name evidence="1" type="ORF">RHMOL_Rhmol07G0228500</name>
</gene>
<protein>
    <submittedName>
        <fullName evidence="1">Uncharacterized protein</fullName>
    </submittedName>
</protein>
<reference evidence="1" key="1">
    <citation type="submission" date="2022-02" db="EMBL/GenBank/DDBJ databases">
        <title>Plant Genome Project.</title>
        <authorList>
            <person name="Zhang R.-G."/>
        </authorList>
    </citation>
    <scope>NUCLEOTIDE SEQUENCE</scope>
    <source>
        <strain evidence="1">AT1</strain>
    </source>
</reference>
<dbReference type="EMBL" id="CM046394">
    <property type="protein sequence ID" value="KAI8547866.1"/>
    <property type="molecule type" value="Genomic_DNA"/>
</dbReference>
<organism evidence="1 2">
    <name type="scientific">Rhododendron molle</name>
    <name type="common">Chinese azalea</name>
    <name type="synonym">Azalea mollis</name>
    <dbReference type="NCBI Taxonomy" id="49168"/>
    <lineage>
        <taxon>Eukaryota</taxon>
        <taxon>Viridiplantae</taxon>
        <taxon>Streptophyta</taxon>
        <taxon>Embryophyta</taxon>
        <taxon>Tracheophyta</taxon>
        <taxon>Spermatophyta</taxon>
        <taxon>Magnoliopsida</taxon>
        <taxon>eudicotyledons</taxon>
        <taxon>Gunneridae</taxon>
        <taxon>Pentapetalae</taxon>
        <taxon>asterids</taxon>
        <taxon>Ericales</taxon>
        <taxon>Ericaceae</taxon>
        <taxon>Ericoideae</taxon>
        <taxon>Rhodoreae</taxon>
        <taxon>Rhododendron</taxon>
    </lineage>
</organism>
<name>A0ACC0N4T1_RHOML</name>
<proteinExistence type="predicted"/>
<evidence type="ECO:0000313" key="2">
    <source>
        <dbReference type="Proteomes" id="UP001062846"/>
    </source>
</evidence>
<dbReference type="Proteomes" id="UP001062846">
    <property type="component" value="Chromosome 7"/>
</dbReference>